<dbReference type="EMBL" id="UOEQ01000576">
    <property type="protein sequence ID" value="VAW25040.1"/>
    <property type="molecule type" value="Genomic_DNA"/>
</dbReference>
<gene>
    <name evidence="1" type="ORF">MNBD_ALPHA11-1964</name>
</gene>
<sequence>MIRGINIVLFVISIFFLIGVYSIKFQSEAVEEEKMALARTIEQQQGELSVLQADWAFFSQPSYISQMVERHSEVLNLQILESKQYGSIEDIPMRPEIIDDSALTALFAALEEGIDPIGDKLAELMAQ</sequence>
<accession>A0A3B0U7M3</accession>
<organism evidence="1">
    <name type="scientific">hydrothermal vent metagenome</name>
    <dbReference type="NCBI Taxonomy" id="652676"/>
    <lineage>
        <taxon>unclassified sequences</taxon>
        <taxon>metagenomes</taxon>
        <taxon>ecological metagenomes</taxon>
    </lineage>
</organism>
<reference evidence="1" key="1">
    <citation type="submission" date="2018-06" db="EMBL/GenBank/DDBJ databases">
        <authorList>
            <person name="Zhirakovskaya E."/>
        </authorList>
    </citation>
    <scope>NUCLEOTIDE SEQUENCE</scope>
</reference>
<proteinExistence type="predicted"/>
<evidence type="ECO:0000313" key="1">
    <source>
        <dbReference type="EMBL" id="VAW25040.1"/>
    </source>
</evidence>
<evidence type="ECO:0008006" key="2">
    <source>
        <dbReference type="Google" id="ProtNLM"/>
    </source>
</evidence>
<dbReference type="AlphaFoldDB" id="A0A3B0U7M3"/>
<name>A0A3B0U7M3_9ZZZZ</name>
<protein>
    <recommendedName>
        <fullName evidence="2">Cell division protein FtsL</fullName>
    </recommendedName>
</protein>